<dbReference type="STRING" id="4955.A0A1G4MDQ0"/>
<dbReference type="Gene3D" id="3.30.50.10">
    <property type="entry name" value="Erythroid Transcription Factor GATA-1, subunit A"/>
    <property type="match status" value="1"/>
</dbReference>
<dbReference type="Proteomes" id="UP000190831">
    <property type="component" value="Chromosome E"/>
</dbReference>
<feature type="compositionally biased region" description="Basic and acidic residues" evidence="2">
    <location>
        <begin position="149"/>
        <end position="168"/>
    </location>
</feature>
<evidence type="ECO:0000313" key="5">
    <source>
        <dbReference type="Proteomes" id="UP000190831"/>
    </source>
</evidence>
<name>A0A1G4MDQ0_LACFM</name>
<dbReference type="PROSITE" id="PS50114">
    <property type="entry name" value="GATA_ZN_FINGER_2"/>
    <property type="match status" value="1"/>
</dbReference>
<dbReference type="InterPro" id="IPR000679">
    <property type="entry name" value="Znf_GATA"/>
</dbReference>
<feature type="compositionally biased region" description="Low complexity" evidence="2">
    <location>
        <begin position="372"/>
        <end position="388"/>
    </location>
</feature>
<evidence type="ECO:0000256" key="2">
    <source>
        <dbReference type="SAM" id="MobiDB-lite"/>
    </source>
</evidence>
<sequence>MSTFSRSFLFPTMTSNVSAGSEAQSKRKRSFDDLILPSLNFDTKTLAYQESPYFFQHSVAPQFDRRASTAPASPMGFTTITPNSSPILAKAPLANGKVPTLPPITSFSNHASSSQTQQYASVPHSSATNSSSSSGFISTALNLAANNTTRDHSDDESSDSARNRTEDQHCRSLPMLKNLQLLPNPNIQEYAYCYPDTSERTPLWRENLVRWCKNENYNEYLRISREVKNIPRVSLPFSGLNILANVATVTPVVPSILNPKDQFYELSNAPNNGVVTPPMSPGESAASTQLTPQFTPFVSEKLVQTIKRKRASSHKKTNSFKAREMKKLLDNRDVLCMNSKGKVNKPTKRRSSIAQTPQQFVMKISTFSPGNTTPRSPSPVRTTSPSRSHTFIVNEPRTPITKSNIAAGSPGSGEFIRQDNTAKKVTSPRRSSARTCISCHSSDSPCWRPSWTDKKQDQLCNSCGLRYKKTHTRCLNDSCRKIPSKGELAMMKANGVIRQTLDDGTIIEGLGCLFCNSIVETRD</sequence>
<evidence type="ECO:0000256" key="1">
    <source>
        <dbReference type="PROSITE-ProRule" id="PRU00094"/>
    </source>
</evidence>
<protein>
    <submittedName>
        <fullName evidence="4">LAFE_0E08592g1_1</fullName>
    </submittedName>
</protein>
<keyword evidence="5" id="KW-1185">Reference proteome</keyword>
<dbReference type="AlphaFoldDB" id="A0A1G4MDQ0"/>
<gene>
    <name evidence="4" type="ORF">LAFE_0E08592G</name>
</gene>
<dbReference type="GO" id="GO:0006355">
    <property type="term" value="P:regulation of DNA-templated transcription"/>
    <property type="evidence" value="ECO:0007669"/>
    <property type="project" value="InterPro"/>
</dbReference>
<keyword evidence="1" id="KW-0479">Metal-binding</keyword>
<proteinExistence type="predicted"/>
<accession>A0A1G4MDQ0</accession>
<reference evidence="5" key="1">
    <citation type="submission" date="2016-03" db="EMBL/GenBank/DDBJ databases">
        <authorList>
            <person name="Devillers H."/>
        </authorList>
    </citation>
    <scope>NUCLEOTIDE SEQUENCE [LARGE SCALE GENOMIC DNA]</scope>
</reference>
<feature type="region of interest" description="Disordered" evidence="2">
    <location>
        <begin position="365"/>
        <end position="427"/>
    </location>
</feature>
<feature type="compositionally biased region" description="Basic residues" evidence="2">
    <location>
        <begin position="342"/>
        <end position="351"/>
    </location>
</feature>
<dbReference type="GO" id="GO:0043565">
    <property type="term" value="F:sequence-specific DNA binding"/>
    <property type="evidence" value="ECO:0007669"/>
    <property type="project" value="InterPro"/>
</dbReference>
<feature type="region of interest" description="Disordered" evidence="2">
    <location>
        <begin position="105"/>
        <end position="133"/>
    </location>
</feature>
<dbReference type="SMART" id="SM00401">
    <property type="entry name" value="ZnF_GATA"/>
    <property type="match status" value="1"/>
</dbReference>
<dbReference type="CDD" id="cd00202">
    <property type="entry name" value="ZnF_GATA"/>
    <property type="match status" value="1"/>
</dbReference>
<keyword evidence="1" id="KW-0862">Zinc</keyword>
<dbReference type="OMA" id="SDSPCWR"/>
<dbReference type="OrthoDB" id="2162994at2759"/>
<evidence type="ECO:0000313" key="4">
    <source>
        <dbReference type="EMBL" id="SCW01848.1"/>
    </source>
</evidence>
<feature type="domain" description="GATA-type" evidence="3">
    <location>
        <begin position="430"/>
        <end position="468"/>
    </location>
</feature>
<dbReference type="InterPro" id="IPR013088">
    <property type="entry name" value="Znf_NHR/GATA"/>
</dbReference>
<keyword evidence="1" id="KW-0863">Zinc-finger</keyword>
<feature type="compositionally biased region" description="Polar residues" evidence="2">
    <location>
        <begin position="105"/>
        <end position="120"/>
    </location>
</feature>
<dbReference type="EMBL" id="LT598488">
    <property type="protein sequence ID" value="SCW01848.1"/>
    <property type="molecule type" value="Genomic_DNA"/>
</dbReference>
<dbReference type="SUPFAM" id="SSF57716">
    <property type="entry name" value="Glucocorticoid receptor-like (DNA-binding domain)"/>
    <property type="match status" value="1"/>
</dbReference>
<dbReference type="Pfam" id="PF00320">
    <property type="entry name" value="GATA"/>
    <property type="match status" value="1"/>
</dbReference>
<evidence type="ECO:0000259" key="3">
    <source>
        <dbReference type="PROSITE" id="PS50114"/>
    </source>
</evidence>
<feature type="region of interest" description="Disordered" evidence="2">
    <location>
        <begin position="147"/>
        <end position="168"/>
    </location>
</feature>
<feature type="compositionally biased region" description="Low complexity" evidence="2">
    <location>
        <begin position="121"/>
        <end position="133"/>
    </location>
</feature>
<dbReference type="GO" id="GO:0008270">
    <property type="term" value="F:zinc ion binding"/>
    <property type="evidence" value="ECO:0007669"/>
    <property type="project" value="UniProtKB-KW"/>
</dbReference>
<feature type="region of interest" description="Disordered" evidence="2">
    <location>
        <begin position="339"/>
        <end position="358"/>
    </location>
</feature>
<organism evidence="4 5">
    <name type="scientific">Lachancea fermentati</name>
    <name type="common">Zygosaccharomyces fermentati</name>
    <dbReference type="NCBI Taxonomy" id="4955"/>
    <lineage>
        <taxon>Eukaryota</taxon>
        <taxon>Fungi</taxon>
        <taxon>Dikarya</taxon>
        <taxon>Ascomycota</taxon>
        <taxon>Saccharomycotina</taxon>
        <taxon>Saccharomycetes</taxon>
        <taxon>Saccharomycetales</taxon>
        <taxon>Saccharomycetaceae</taxon>
        <taxon>Lachancea</taxon>
    </lineage>
</organism>